<proteinExistence type="predicted"/>
<dbReference type="OrthoDB" id="7596455at2"/>
<name>A0A2M8J3A9_9RHOB</name>
<keyword evidence="2" id="KW-1185">Reference proteome</keyword>
<dbReference type="EMBL" id="PGTB01000018">
    <property type="protein sequence ID" value="PJE37255.1"/>
    <property type="molecule type" value="Genomic_DNA"/>
</dbReference>
<sequence>MTDPNADRLEDVLDAFAMEETHAKVTLDRYLTTYPQYAGELIDLSRELMQARPPENEFSAADVAMIDAGWLKHAAAQPKSAADPFGALSPTRSREIAVEMGIPRQVVTSFRERRIQPASVPRGFMRRFAGALSISADDLFAWLSPPPAAAFARSYRADAQPAAAVQLSFERVLIDAGVSDDDRARLLADVD</sequence>
<gene>
    <name evidence="1" type="ORF">CVM52_07750</name>
</gene>
<reference evidence="1 2" key="1">
    <citation type="journal article" date="2018" name="Int. J. Syst. Evol. Microbiol.">
        <title>Pseudooceanicola lipolyticus sp. nov., a marine alphaproteobacterium, reclassification of Oceanicola flagellatus as Pseudooceanicola flagellatus comb. nov. and emended description of the genus Pseudooceanicola.</title>
        <authorList>
            <person name="Huang M.-M."/>
            <person name="Guo L.-L."/>
            <person name="Wu Y.-H."/>
            <person name="Lai Q.-L."/>
            <person name="Shao Z.-Z."/>
            <person name="Wang C.-S."/>
            <person name="Wu M."/>
            <person name="Xu X.-W."/>
        </authorList>
    </citation>
    <scope>NUCLEOTIDE SEQUENCE [LARGE SCALE GENOMIC DNA]</scope>
    <source>
        <strain evidence="1 2">157</strain>
    </source>
</reference>
<dbReference type="RefSeq" id="WP_100161936.1">
    <property type="nucleotide sequence ID" value="NZ_PGTB01000018.1"/>
</dbReference>
<accession>A0A2M8J3A9</accession>
<evidence type="ECO:0000313" key="2">
    <source>
        <dbReference type="Proteomes" id="UP000231553"/>
    </source>
</evidence>
<protein>
    <submittedName>
        <fullName evidence="1">Uncharacterized protein</fullName>
    </submittedName>
</protein>
<comment type="caution">
    <text evidence="1">The sequence shown here is derived from an EMBL/GenBank/DDBJ whole genome shotgun (WGS) entry which is preliminary data.</text>
</comment>
<dbReference type="Proteomes" id="UP000231553">
    <property type="component" value="Unassembled WGS sequence"/>
</dbReference>
<organism evidence="1 2">
    <name type="scientific">Pseudooceanicola lipolyticus</name>
    <dbReference type="NCBI Taxonomy" id="2029104"/>
    <lineage>
        <taxon>Bacteria</taxon>
        <taxon>Pseudomonadati</taxon>
        <taxon>Pseudomonadota</taxon>
        <taxon>Alphaproteobacteria</taxon>
        <taxon>Rhodobacterales</taxon>
        <taxon>Paracoccaceae</taxon>
        <taxon>Pseudooceanicola</taxon>
    </lineage>
</organism>
<dbReference type="AlphaFoldDB" id="A0A2M8J3A9"/>
<evidence type="ECO:0000313" key="1">
    <source>
        <dbReference type="EMBL" id="PJE37255.1"/>
    </source>
</evidence>